<dbReference type="GO" id="GO:0036373">
    <property type="term" value="F:L-fucose mutarotase activity"/>
    <property type="evidence" value="ECO:0007669"/>
    <property type="project" value="UniProtKB-EC"/>
</dbReference>
<sequence length="144" mass="16055">MLKKIPKILSPELVKILMEMGHADEIIIADGNFPSSTCAQRLVRADGHSGTDILDAVLELFPLDPYGDESPVSLMELVPGDDVKTPIWEEYKGIVKKHNADFEDFNFIERFEFYERAKKAFAVIATGEGALYANVLIRKGVVVD</sequence>
<reference evidence="4 5" key="1">
    <citation type="submission" date="2019-02" db="EMBL/GenBank/DDBJ databases">
        <title>Complete Genome Sequence and Methylome Analysis of free living Spirochaetas.</title>
        <authorList>
            <person name="Fomenkov A."/>
            <person name="Dubinina G."/>
            <person name="Leshcheva N."/>
            <person name="Mikheeva N."/>
            <person name="Grabovich M."/>
            <person name="Vincze T."/>
            <person name="Roberts R.J."/>
        </authorList>
    </citation>
    <scope>NUCLEOTIDE SEQUENCE [LARGE SCALE GENOMIC DNA]</scope>
    <source>
        <strain evidence="4 5">K2</strain>
    </source>
</reference>
<organism evidence="4 5">
    <name type="scientific">Oceanispirochaeta crateris</name>
    <dbReference type="NCBI Taxonomy" id="2518645"/>
    <lineage>
        <taxon>Bacteria</taxon>
        <taxon>Pseudomonadati</taxon>
        <taxon>Spirochaetota</taxon>
        <taxon>Spirochaetia</taxon>
        <taxon>Spirochaetales</taxon>
        <taxon>Spirochaetaceae</taxon>
        <taxon>Oceanispirochaeta</taxon>
    </lineage>
</organism>
<dbReference type="Gene3D" id="3.40.1650.10">
    <property type="entry name" value="RbsD-like domain"/>
    <property type="match status" value="1"/>
</dbReference>
<dbReference type="SUPFAM" id="SSF102546">
    <property type="entry name" value="RbsD-like"/>
    <property type="match status" value="1"/>
</dbReference>
<proteinExistence type="predicted"/>
<dbReference type="GO" id="GO:0062193">
    <property type="term" value="F:D-ribose pyranase activity"/>
    <property type="evidence" value="ECO:0007669"/>
    <property type="project" value="UniProtKB-EC"/>
</dbReference>
<evidence type="ECO:0000256" key="2">
    <source>
        <dbReference type="ARBA" id="ARBA00023235"/>
    </source>
</evidence>
<dbReference type="Pfam" id="PF05025">
    <property type="entry name" value="RbsD_FucU"/>
    <property type="match status" value="1"/>
</dbReference>
<dbReference type="Proteomes" id="UP000324209">
    <property type="component" value="Chromosome"/>
</dbReference>
<dbReference type="OrthoDB" id="9805009at2"/>
<evidence type="ECO:0000313" key="5">
    <source>
        <dbReference type="Proteomes" id="UP000324209"/>
    </source>
</evidence>
<name>A0A5C1QH94_9SPIO</name>
<protein>
    <submittedName>
        <fullName evidence="4">Fucose isomerase</fullName>
    </submittedName>
</protein>
<dbReference type="AlphaFoldDB" id="A0A5C1QH94"/>
<dbReference type="GO" id="GO:0042806">
    <property type="term" value="F:fucose binding"/>
    <property type="evidence" value="ECO:0007669"/>
    <property type="project" value="TreeGrafter"/>
</dbReference>
<dbReference type="GO" id="GO:0006004">
    <property type="term" value="P:fucose metabolic process"/>
    <property type="evidence" value="ECO:0007669"/>
    <property type="project" value="TreeGrafter"/>
</dbReference>
<keyword evidence="5" id="KW-1185">Reference proteome</keyword>
<dbReference type="InterPro" id="IPR050443">
    <property type="entry name" value="RbsD/FucU_mutarotase"/>
</dbReference>
<dbReference type="InterPro" id="IPR007721">
    <property type="entry name" value="RbsD_FucU"/>
</dbReference>
<dbReference type="RefSeq" id="WP_149484542.1">
    <property type="nucleotide sequence ID" value="NZ_CP036150.1"/>
</dbReference>
<keyword evidence="2 4" id="KW-0413">Isomerase</keyword>
<dbReference type="PANTHER" id="PTHR31690:SF4">
    <property type="entry name" value="FUCOSE MUTAROTASE"/>
    <property type="match status" value="1"/>
</dbReference>
<dbReference type="KEGG" id="ock:EXM22_00060"/>
<evidence type="ECO:0000256" key="1">
    <source>
        <dbReference type="ARBA" id="ARBA00000223"/>
    </source>
</evidence>
<dbReference type="EMBL" id="CP036150">
    <property type="protein sequence ID" value="QEN06459.1"/>
    <property type="molecule type" value="Genomic_DNA"/>
</dbReference>
<comment type="catalytic activity">
    <reaction evidence="3">
        <text>alpha-L-fucose = beta-L-fucose</text>
        <dbReference type="Rhea" id="RHEA:25580"/>
        <dbReference type="ChEBI" id="CHEBI:42548"/>
        <dbReference type="ChEBI" id="CHEBI:42589"/>
        <dbReference type="EC" id="5.1.3.29"/>
    </reaction>
</comment>
<accession>A0A5C1QH94</accession>
<dbReference type="InterPro" id="IPR023750">
    <property type="entry name" value="RbsD-like_sf"/>
</dbReference>
<dbReference type="PANTHER" id="PTHR31690">
    <property type="entry name" value="FUCOSE MUTAROTASE"/>
    <property type="match status" value="1"/>
</dbReference>
<evidence type="ECO:0000313" key="4">
    <source>
        <dbReference type="EMBL" id="QEN06459.1"/>
    </source>
</evidence>
<comment type="catalytic activity">
    <reaction evidence="1">
        <text>beta-D-ribopyranose = beta-D-ribofuranose</text>
        <dbReference type="Rhea" id="RHEA:25432"/>
        <dbReference type="ChEBI" id="CHEBI:27476"/>
        <dbReference type="ChEBI" id="CHEBI:47002"/>
        <dbReference type="EC" id="5.4.99.62"/>
    </reaction>
</comment>
<gene>
    <name evidence="4" type="ORF">EXM22_00060</name>
</gene>
<evidence type="ECO:0000256" key="3">
    <source>
        <dbReference type="ARBA" id="ARBA00036324"/>
    </source>
</evidence>